<evidence type="ECO:0000313" key="5">
    <source>
        <dbReference type="Proteomes" id="UP000179786"/>
    </source>
</evidence>
<evidence type="ECO:0000259" key="3">
    <source>
        <dbReference type="PROSITE" id="PS51755"/>
    </source>
</evidence>
<dbReference type="EMBL" id="MKJU01000025">
    <property type="protein sequence ID" value="OHU91110.1"/>
    <property type="molecule type" value="Genomic_DNA"/>
</dbReference>
<feature type="DNA-binding region" description="OmpR/PhoB-type" evidence="2">
    <location>
        <begin position="42"/>
        <end position="135"/>
    </location>
</feature>
<sequence length="165" mass="18569">MSNDQMQMPCYAMLTTTQSIEGDFEASLKVVRCGIVVVTSHYCMLYFSEFCFDTQHQVLYQKGSVVSLNINQVRLLSLFLENPTKLLSKEDILSHVWPRKVLSDQALFQTIGQLSAVLGDDAIKTFPKRRYLWQLAASDVPPSCQQLYGITVVIGCVVSFCMGKI</sequence>
<dbReference type="RefSeq" id="WP_070984699.1">
    <property type="nucleotide sequence ID" value="NZ_MKJU01000025.1"/>
</dbReference>
<dbReference type="PROSITE" id="PS51755">
    <property type="entry name" value="OMPR_PHOB"/>
    <property type="match status" value="1"/>
</dbReference>
<proteinExistence type="predicted"/>
<protein>
    <recommendedName>
        <fullName evidence="3">OmpR/PhoB-type domain-containing protein</fullName>
    </recommendedName>
</protein>
<dbReference type="SUPFAM" id="SSF46894">
    <property type="entry name" value="C-terminal effector domain of the bipartite response regulators"/>
    <property type="match status" value="1"/>
</dbReference>
<dbReference type="InterPro" id="IPR001867">
    <property type="entry name" value="OmpR/PhoB-type_DNA-bd"/>
</dbReference>
<dbReference type="Gene3D" id="1.10.10.10">
    <property type="entry name" value="Winged helix-like DNA-binding domain superfamily/Winged helix DNA-binding domain"/>
    <property type="match status" value="1"/>
</dbReference>
<gene>
    <name evidence="4" type="ORF">BET10_09615</name>
</gene>
<accession>A0A1S1MR79</accession>
<dbReference type="InterPro" id="IPR016032">
    <property type="entry name" value="Sig_transdc_resp-reg_C-effctor"/>
</dbReference>
<dbReference type="GO" id="GO:0006355">
    <property type="term" value="P:regulation of DNA-templated transcription"/>
    <property type="evidence" value="ECO:0007669"/>
    <property type="project" value="InterPro"/>
</dbReference>
<dbReference type="SMART" id="SM00862">
    <property type="entry name" value="Trans_reg_C"/>
    <property type="match status" value="1"/>
</dbReference>
<comment type="caution">
    <text evidence="4">The sequence shown here is derived from an EMBL/GenBank/DDBJ whole genome shotgun (WGS) entry which is preliminary data.</text>
</comment>
<dbReference type="AlphaFoldDB" id="A0A1S1MR79"/>
<dbReference type="STRING" id="1859457.BET10_09615"/>
<dbReference type="Pfam" id="PF00486">
    <property type="entry name" value="Trans_reg_C"/>
    <property type="match status" value="1"/>
</dbReference>
<evidence type="ECO:0000256" key="1">
    <source>
        <dbReference type="ARBA" id="ARBA00023125"/>
    </source>
</evidence>
<dbReference type="Proteomes" id="UP000179786">
    <property type="component" value="Unassembled WGS sequence"/>
</dbReference>
<feature type="domain" description="OmpR/PhoB-type" evidence="3">
    <location>
        <begin position="42"/>
        <end position="135"/>
    </location>
</feature>
<evidence type="ECO:0000313" key="4">
    <source>
        <dbReference type="EMBL" id="OHU91110.1"/>
    </source>
</evidence>
<dbReference type="InterPro" id="IPR036388">
    <property type="entry name" value="WH-like_DNA-bd_sf"/>
</dbReference>
<reference evidence="4 5" key="1">
    <citation type="submission" date="2016-09" db="EMBL/GenBank/DDBJ databases">
        <title>Pseudoalteromonas amylolytica sp. nov., isolated from the surface seawater.</title>
        <authorList>
            <person name="Wu Y.-H."/>
            <person name="Cheng H."/>
            <person name="Jin X.-B."/>
            <person name="Wang C.-S."/>
            <person name="Xu X.-W."/>
        </authorList>
    </citation>
    <scope>NUCLEOTIDE SEQUENCE [LARGE SCALE GENOMIC DNA]</scope>
    <source>
        <strain evidence="4 5">JW1</strain>
    </source>
</reference>
<dbReference type="GO" id="GO:0003677">
    <property type="term" value="F:DNA binding"/>
    <property type="evidence" value="ECO:0007669"/>
    <property type="project" value="UniProtKB-UniRule"/>
</dbReference>
<organism evidence="4 5">
    <name type="scientific">Pseudoalteromonas amylolytica</name>
    <dbReference type="NCBI Taxonomy" id="1859457"/>
    <lineage>
        <taxon>Bacteria</taxon>
        <taxon>Pseudomonadati</taxon>
        <taxon>Pseudomonadota</taxon>
        <taxon>Gammaproteobacteria</taxon>
        <taxon>Alteromonadales</taxon>
        <taxon>Pseudoalteromonadaceae</taxon>
        <taxon>Pseudoalteromonas</taxon>
    </lineage>
</organism>
<keyword evidence="5" id="KW-1185">Reference proteome</keyword>
<evidence type="ECO:0000256" key="2">
    <source>
        <dbReference type="PROSITE-ProRule" id="PRU01091"/>
    </source>
</evidence>
<keyword evidence="1 2" id="KW-0238">DNA-binding</keyword>
<dbReference type="OrthoDB" id="9180348at2"/>
<dbReference type="GO" id="GO:0000160">
    <property type="term" value="P:phosphorelay signal transduction system"/>
    <property type="evidence" value="ECO:0007669"/>
    <property type="project" value="InterPro"/>
</dbReference>
<name>A0A1S1MR79_9GAMM</name>